<keyword evidence="3 8" id="KW-0732">Signal</keyword>
<proteinExistence type="predicted"/>
<accession>A0A1M6T237</accession>
<feature type="domain" description="Cadherin" evidence="9">
    <location>
        <begin position="141"/>
        <end position="231"/>
    </location>
</feature>
<dbReference type="GO" id="GO:0016342">
    <property type="term" value="C:catenin complex"/>
    <property type="evidence" value="ECO:0007669"/>
    <property type="project" value="TreeGrafter"/>
</dbReference>
<organism evidence="10 11">
    <name type="scientific">Reichenbachiella agariperforans</name>
    <dbReference type="NCBI Taxonomy" id="156994"/>
    <lineage>
        <taxon>Bacteria</taxon>
        <taxon>Pseudomonadati</taxon>
        <taxon>Bacteroidota</taxon>
        <taxon>Cytophagia</taxon>
        <taxon>Cytophagales</taxon>
        <taxon>Reichenbachiellaceae</taxon>
        <taxon>Reichenbachiella</taxon>
    </lineage>
</organism>
<gene>
    <name evidence="10" type="ORF">SAMN04488028_105254</name>
</gene>
<dbReference type="Gene3D" id="2.60.40.60">
    <property type="entry name" value="Cadherins"/>
    <property type="match status" value="2"/>
</dbReference>
<dbReference type="GO" id="GO:0005912">
    <property type="term" value="C:adherens junction"/>
    <property type="evidence" value="ECO:0007669"/>
    <property type="project" value="TreeGrafter"/>
</dbReference>
<dbReference type="Proteomes" id="UP000184474">
    <property type="component" value="Unassembled WGS sequence"/>
</dbReference>
<evidence type="ECO:0000256" key="1">
    <source>
        <dbReference type="ARBA" id="ARBA00004167"/>
    </source>
</evidence>
<evidence type="ECO:0000259" key="9">
    <source>
        <dbReference type="PROSITE" id="PS50268"/>
    </source>
</evidence>
<dbReference type="AlphaFoldDB" id="A0A1M6T237"/>
<protein>
    <submittedName>
        <fullName evidence="10">Surface protein</fullName>
    </submittedName>
</protein>
<keyword evidence="11" id="KW-1185">Reference proteome</keyword>
<keyword evidence="5" id="KW-0106">Calcium</keyword>
<dbReference type="GO" id="GO:0016339">
    <property type="term" value="P:calcium-dependent cell-cell adhesion via plasma membrane cell adhesion molecules"/>
    <property type="evidence" value="ECO:0007669"/>
    <property type="project" value="TreeGrafter"/>
</dbReference>
<keyword evidence="2" id="KW-0812">Transmembrane</keyword>
<dbReference type="GO" id="GO:0000902">
    <property type="term" value="P:cell morphogenesis"/>
    <property type="evidence" value="ECO:0007669"/>
    <property type="project" value="TreeGrafter"/>
</dbReference>
<dbReference type="GO" id="GO:0044331">
    <property type="term" value="P:cell-cell adhesion mediated by cadherin"/>
    <property type="evidence" value="ECO:0007669"/>
    <property type="project" value="TreeGrafter"/>
</dbReference>
<keyword evidence="6" id="KW-1133">Transmembrane helix</keyword>
<evidence type="ECO:0000256" key="5">
    <source>
        <dbReference type="ARBA" id="ARBA00022837"/>
    </source>
</evidence>
<feature type="chain" id="PRO_5012770983" evidence="8">
    <location>
        <begin position="23"/>
        <end position="466"/>
    </location>
</feature>
<dbReference type="SUPFAM" id="SSF49313">
    <property type="entry name" value="Cadherin-like"/>
    <property type="match status" value="2"/>
</dbReference>
<dbReference type="GO" id="GO:0007156">
    <property type="term" value="P:homophilic cell adhesion via plasma membrane adhesion molecules"/>
    <property type="evidence" value="ECO:0007669"/>
    <property type="project" value="InterPro"/>
</dbReference>
<dbReference type="GO" id="GO:0016477">
    <property type="term" value="P:cell migration"/>
    <property type="evidence" value="ECO:0007669"/>
    <property type="project" value="TreeGrafter"/>
</dbReference>
<evidence type="ECO:0000313" key="11">
    <source>
        <dbReference type="Proteomes" id="UP000184474"/>
    </source>
</evidence>
<dbReference type="InterPro" id="IPR002126">
    <property type="entry name" value="Cadherin-like_dom"/>
</dbReference>
<dbReference type="InterPro" id="IPR039808">
    <property type="entry name" value="Cadherin"/>
</dbReference>
<dbReference type="GO" id="GO:0008013">
    <property type="term" value="F:beta-catenin binding"/>
    <property type="evidence" value="ECO:0007669"/>
    <property type="project" value="TreeGrafter"/>
</dbReference>
<evidence type="ECO:0000256" key="8">
    <source>
        <dbReference type="SAM" id="SignalP"/>
    </source>
</evidence>
<dbReference type="PANTHER" id="PTHR24027:SF422">
    <property type="entry name" value="CADHERIN DOMAIN-CONTAINING PROTEIN"/>
    <property type="match status" value="1"/>
</dbReference>
<keyword evidence="7" id="KW-0472">Membrane</keyword>
<dbReference type="PANTHER" id="PTHR24027">
    <property type="entry name" value="CADHERIN-23"/>
    <property type="match status" value="1"/>
</dbReference>
<dbReference type="Pfam" id="PF03382">
    <property type="entry name" value="DUF285"/>
    <property type="match status" value="1"/>
</dbReference>
<dbReference type="SMART" id="SM00112">
    <property type="entry name" value="CA"/>
    <property type="match status" value="2"/>
</dbReference>
<dbReference type="PROSITE" id="PS50268">
    <property type="entry name" value="CADHERIN_2"/>
    <property type="match status" value="2"/>
</dbReference>
<feature type="signal peptide" evidence="8">
    <location>
        <begin position="1"/>
        <end position="22"/>
    </location>
</feature>
<evidence type="ECO:0000256" key="7">
    <source>
        <dbReference type="ARBA" id="ARBA00023136"/>
    </source>
</evidence>
<name>A0A1M6T237_REIAG</name>
<dbReference type="InterPro" id="IPR013783">
    <property type="entry name" value="Ig-like_fold"/>
</dbReference>
<dbReference type="Gene3D" id="2.60.40.10">
    <property type="entry name" value="Immunoglobulins"/>
    <property type="match status" value="1"/>
</dbReference>
<dbReference type="InterPro" id="IPR005046">
    <property type="entry name" value="DUF285"/>
</dbReference>
<dbReference type="RefSeq" id="WP_073123472.1">
    <property type="nucleotide sequence ID" value="NZ_FRAA01000005.1"/>
</dbReference>
<evidence type="ECO:0000256" key="3">
    <source>
        <dbReference type="ARBA" id="ARBA00022729"/>
    </source>
</evidence>
<evidence type="ECO:0000256" key="6">
    <source>
        <dbReference type="ARBA" id="ARBA00022989"/>
    </source>
</evidence>
<keyword evidence="4" id="KW-0677">Repeat</keyword>
<dbReference type="NCBIfam" id="TIGR02167">
    <property type="entry name" value="Liste_lipo_26"/>
    <property type="match status" value="3"/>
</dbReference>
<dbReference type="CDD" id="cd11304">
    <property type="entry name" value="Cadherin_repeat"/>
    <property type="match status" value="2"/>
</dbReference>
<feature type="domain" description="Cadherin" evidence="9">
    <location>
        <begin position="34"/>
        <end position="132"/>
    </location>
</feature>
<dbReference type="Pfam" id="PF00028">
    <property type="entry name" value="Cadherin"/>
    <property type="match status" value="1"/>
</dbReference>
<evidence type="ECO:0000256" key="4">
    <source>
        <dbReference type="ARBA" id="ARBA00022737"/>
    </source>
</evidence>
<dbReference type="InterPro" id="IPR011889">
    <property type="entry name" value="Liste_lipo_26"/>
</dbReference>
<dbReference type="InterPro" id="IPR015919">
    <property type="entry name" value="Cadherin-like_sf"/>
</dbReference>
<sequence>MKTILYLSTLSLSLFLTLTSCNDDENQKQNEAPTIDAQSFNVSEELAAGDIIGIVNAVDPEEDELSFSIVTNDDADLFEISTTGILSIALGQRFEVESTTVYVIEVMVSDGELFSVAEVTITVTNVNKAPAFSDASDLDDVSEGIADDVVIGTIVASDPDGDVITFSLSSNPNSLFEINAGGEISLATGKSLDYAVATSHTIGVQITDGDLTVSADFSFDVIKITGDIPFITSWEITIANDIITIPTHPSYDYNYTITWGDDTQDDNVTGNIDHEYATAGTYTVSITGVFPAIYFNKSGDDRNKIKDVQQWGNIEWKSMVSAFRYCGLLDISATDAPDLSQVTEMDFMFDNAYALEASLNHWDVSNIAQMSYVFAGATNFNQPLDHWDVSHVTTMSNMFLSAYKFNQDISAWDVSKVTNMQYMFYNASAFSQDLSGWDTSSVIYCNTFGDNSSLTPEQAPTAGDCF</sequence>
<dbReference type="GO" id="GO:0034332">
    <property type="term" value="P:adherens junction organization"/>
    <property type="evidence" value="ECO:0007669"/>
    <property type="project" value="TreeGrafter"/>
</dbReference>
<evidence type="ECO:0000313" key="10">
    <source>
        <dbReference type="EMBL" id="SHK51052.1"/>
    </source>
</evidence>
<reference evidence="11" key="1">
    <citation type="submission" date="2016-11" db="EMBL/GenBank/DDBJ databases">
        <authorList>
            <person name="Varghese N."/>
            <person name="Submissions S."/>
        </authorList>
    </citation>
    <scope>NUCLEOTIDE SEQUENCE [LARGE SCALE GENOMIC DNA]</scope>
    <source>
        <strain evidence="11">DSM 26134</strain>
    </source>
</reference>
<dbReference type="GO" id="GO:0007043">
    <property type="term" value="P:cell-cell junction assembly"/>
    <property type="evidence" value="ECO:0007669"/>
    <property type="project" value="TreeGrafter"/>
</dbReference>
<dbReference type="STRING" id="156994.SAMN04488028_105254"/>
<comment type="subcellular location">
    <subcellularLocation>
        <location evidence="1">Membrane</location>
        <topology evidence="1">Single-pass membrane protein</topology>
    </subcellularLocation>
</comment>
<dbReference type="GO" id="GO:0045296">
    <property type="term" value="F:cadherin binding"/>
    <property type="evidence" value="ECO:0007669"/>
    <property type="project" value="TreeGrafter"/>
</dbReference>
<dbReference type="GO" id="GO:0005509">
    <property type="term" value="F:calcium ion binding"/>
    <property type="evidence" value="ECO:0007669"/>
    <property type="project" value="InterPro"/>
</dbReference>
<evidence type="ECO:0000256" key="2">
    <source>
        <dbReference type="ARBA" id="ARBA00022692"/>
    </source>
</evidence>
<dbReference type="PROSITE" id="PS51257">
    <property type="entry name" value="PROKAR_LIPOPROTEIN"/>
    <property type="match status" value="1"/>
</dbReference>
<dbReference type="EMBL" id="FRAA01000005">
    <property type="protein sequence ID" value="SHK51052.1"/>
    <property type="molecule type" value="Genomic_DNA"/>
</dbReference>